<dbReference type="EMBL" id="MYFM01000010">
    <property type="protein sequence ID" value="OVE95286.1"/>
    <property type="molecule type" value="Genomic_DNA"/>
</dbReference>
<evidence type="ECO:0000313" key="3">
    <source>
        <dbReference type="Proteomes" id="UP000196232"/>
    </source>
</evidence>
<protein>
    <submittedName>
        <fullName evidence="2">Uncharacterized protein</fullName>
    </submittedName>
</protein>
<dbReference type="Proteomes" id="UP000196232">
    <property type="component" value="Unassembled WGS sequence"/>
</dbReference>
<dbReference type="InterPro" id="IPR045633">
    <property type="entry name" value="DUF6414"/>
</dbReference>
<feature type="region of interest" description="Disordered" evidence="1">
    <location>
        <begin position="55"/>
        <end position="74"/>
    </location>
</feature>
<evidence type="ECO:0000313" key="2">
    <source>
        <dbReference type="EMBL" id="OVE95286.1"/>
    </source>
</evidence>
<gene>
    <name evidence="2" type="ORF">LKACC16343_02670</name>
</gene>
<reference evidence="2 3" key="1">
    <citation type="submission" date="2017-03" db="EMBL/GenBank/DDBJ databases">
        <title>Genome sequence of Lactobacillus bobalius KACC 16343.</title>
        <authorList>
            <person name="Chun J."/>
        </authorList>
    </citation>
    <scope>NUCLEOTIDE SEQUENCE [LARGE SCALE GENOMIC DNA]</scope>
    <source>
        <strain evidence="2 3">KACC 16343</strain>
    </source>
</reference>
<organism evidence="2 3">
    <name type="scientific">Companilactobacillus bobalius</name>
    <dbReference type="NCBI Taxonomy" id="2801451"/>
    <lineage>
        <taxon>Bacteria</taxon>
        <taxon>Bacillati</taxon>
        <taxon>Bacillota</taxon>
        <taxon>Bacilli</taxon>
        <taxon>Lactobacillales</taxon>
        <taxon>Lactobacillaceae</taxon>
        <taxon>Companilactobacillus</taxon>
    </lineage>
</organism>
<dbReference type="Pfam" id="PF19952">
    <property type="entry name" value="DUF6414"/>
    <property type="match status" value="1"/>
</dbReference>
<comment type="caution">
    <text evidence="2">The sequence shown here is derived from an EMBL/GenBank/DDBJ whole genome shotgun (WGS) entry which is preliminary data.</text>
</comment>
<accession>A0A202F471</accession>
<sequence length="291" mass="32205">MRMAIALVPMDTDNKFHKGDYIMSDNSEHKEIIYLDNVEMSSTLAQLDHGLMESIQRGNSSSNTDESSKSKNGDLGASAVLKAELSASRSSSESRTESEQKFVNVVFNDYQLDMLIDDLIEKKMIASVEKAGAGEFVKINSDFDFFDFNILAGLNPQLYVIFMKLTHQSSESIKDTKIAFKNIQTLGEIFSSIMPNTYLIKTDGSLSMLERNNFRMNQGQIQMLSGSNRKITIIGIVENTALTNDRGMDKFASGDLSKIGGIMPSFADTMLQSIGILNNGDKLIKPIAAYL</sequence>
<dbReference type="AlphaFoldDB" id="A0A202F471"/>
<evidence type="ECO:0000256" key="1">
    <source>
        <dbReference type="SAM" id="MobiDB-lite"/>
    </source>
</evidence>
<name>A0A202F471_9LACO</name>
<proteinExistence type="predicted"/>